<dbReference type="Proteomes" id="UP001209878">
    <property type="component" value="Unassembled WGS sequence"/>
</dbReference>
<protein>
    <submittedName>
        <fullName evidence="2">Uncharacterized protein</fullName>
    </submittedName>
</protein>
<name>A0AAD9K7G6_RIDPI</name>
<keyword evidence="3" id="KW-1185">Reference proteome</keyword>
<organism evidence="2 3">
    <name type="scientific">Ridgeia piscesae</name>
    <name type="common">Tubeworm</name>
    <dbReference type="NCBI Taxonomy" id="27915"/>
    <lineage>
        <taxon>Eukaryota</taxon>
        <taxon>Metazoa</taxon>
        <taxon>Spiralia</taxon>
        <taxon>Lophotrochozoa</taxon>
        <taxon>Annelida</taxon>
        <taxon>Polychaeta</taxon>
        <taxon>Sedentaria</taxon>
        <taxon>Canalipalpata</taxon>
        <taxon>Sabellida</taxon>
        <taxon>Siboglinidae</taxon>
        <taxon>Ridgeia</taxon>
    </lineage>
</organism>
<proteinExistence type="predicted"/>
<evidence type="ECO:0000313" key="2">
    <source>
        <dbReference type="EMBL" id="KAK2165418.1"/>
    </source>
</evidence>
<evidence type="ECO:0000313" key="3">
    <source>
        <dbReference type="Proteomes" id="UP001209878"/>
    </source>
</evidence>
<gene>
    <name evidence="2" type="ORF">NP493_1365g00005</name>
</gene>
<accession>A0AAD9K7G6</accession>
<feature type="chain" id="PRO_5042125219" evidence="1">
    <location>
        <begin position="22"/>
        <end position="52"/>
    </location>
</feature>
<keyword evidence="1" id="KW-0732">Signal</keyword>
<feature type="signal peptide" evidence="1">
    <location>
        <begin position="1"/>
        <end position="21"/>
    </location>
</feature>
<evidence type="ECO:0000256" key="1">
    <source>
        <dbReference type="SAM" id="SignalP"/>
    </source>
</evidence>
<reference evidence="2" key="1">
    <citation type="journal article" date="2023" name="Mol. Biol. Evol.">
        <title>Third-Generation Sequencing Reveals the Adaptive Role of the Epigenome in Three Deep-Sea Polychaetes.</title>
        <authorList>
            <person name="Perez M."/>
            <person name="Aroh O."/>
            <person name="Sun Y."/>
            <person name="Lan Y."/>
            <person name="Juniper S.K."/>
            <person name="Young C.R."/>
            <person name="Angers B."/>
            <person name="Qian P.Y."/>
        </authorList>
    </citation>
    <scope>NUCLEOTIDE SEQUENCE</scope>
    <source>
        <strain evidence="2">R07B-5</strain>
    </source>
</reference>
<comment type="caution">
    <text evidence="2">The sequence shown here is derived from an EMBL/GenBank/DDBJ whole genome shotgun (WGS) entry which is preliminary data.</text>
</comment>
<dbReference type="EMBL" id="JAODUO010001365">
    <property type="protein sequence ID" value="KAK2165418.1"/>
    <property type="molecule type" value="Genomic_DNA"/>
</dbReference>
<dbReference type="AlphaFoldDB" id="A0AAD9K7G6"/>
<sequence>MTMQRTLTLVALLCNLSMLDSRRLCDETRTSGGHSNNTRESVFLRQCRLSVT</sequence>